<proteinExistence type="predicted"/>
<gene>
    <name evidence="2" type="ORF">F2Q70_00032094</name>
</gene>
<sequence>MYPVVNPRMSPGTKTMAAAVQHSTLPSTGSGSYRGALVLGKLDAKRKQETDEKTVKAEEEENQDEIQVVCR</sequence>
<protein>
    <submittedName>
        <fullName evidence="2">Uncharacterized protein</fullName>
    </submittedName>
</protein>
<comment type="caution">
    <text evidence="2">The sequence shown here is derived from an EMBL/GenBank/DDBJ whole genome shotgun (WGS) entry which is preliminary data.</text>
</comment>
<dbReference type="EMBL" id="QGKY02002305">
    <property type="protein sequence ID" value="KAF2532169.1"/>
    <property type="molecule type" value="Genomic_DNA"/>
</dbReference>
<feature type="region of interest" description="Disordered" evidence="1">
    <location>
        <begin position="50"/>
        <end position="71"/>
    </location>
</feature>
<evidence type="ECO:0000256" key="1">
    <source>
        <dbReference type="SAM" id="MobiDB-lite"/>
    </source>
</evidence>
<evidence type="ECO:0000313" key="2">
    <source>
        <dbReference type="EMBL" id="KAF2532169.1"/>
    </source>
</evidence>
<accession>A0A8S9FH50</accession>
<organism evidence="2">
    <name type="scientific">Brassica cretica</name>
    <name type="common">Mustard</name>
    <dbReference type="NCBI Taxonomy" id="69181"/>
    <lineage>
        <taxon>Eukaryota</taxon>
        <taxon>Viridiplantae</taxon>
        <taxon>Streptophyta</taxon>
        <taxon>Embryophyta</taxon>
        <taxon>Tracheophyta</taxon>
        <taxon>Spermatophyta</taxon>
        <taxon>Magnoliopsida</taxon>
        <taxon>eudicotyledons</taxon>
        <taxon>Gunneridae</taxon>
        <taxon>Pentapetalae</taxon>
        <taxon>rosids</taxon>
        <taxon>malvids</taxon>
        <taxon>Brassicales</taxon>
        <taxon>Brassicaceae</taxon>
        <taxon>Brassiceae</taxon>
        <taxon>Brassica</taxon>
    </lineage>
</organism>
<reference evidence="2" key="1">
    <citation type="submission" date="2019-12" db="EMBL/GenBank/DDBJ databases">
        <title>Genome sequencing and annotation of Brassica cretica.</title>
        <authorList>
            <person name="Studholme D.J."/>
            <person name="Sarris P.F."/>
        </authorList>
    </citation>
    <scope>NUCLEOTIDE SEQUENCE</scope>
    <source>
        <strain evidence="2">PFS-102/07</strain>
        <tissue evidence="2">Leaf</tissue>
    </source>
</reference>
<dbReference type="AlphaFoldDB" id="A0A8S9FH50"/>
<name>A0A8S9FH50_BRACR</name>